<comment type="caution">
    <text evidence="1">The sequence shown here is derived from an EMBL/GenBank/DDBJ whole genome shotgun (WGS) entry which is preliminary data.</text>
</comment>
<dbReference type="RefSeq" id="WP_108952769.1">
    <property type="nucleotide sequence ID" value="NZ_BEVZ01000002.1"/>
</dbReference>
<dbReference type="EC" id="3.1.3.-" evidence="1"/>
<reference evidence="1 2" key="1">
    <citation type="submission" date="2024-06" db="EMBL/GenBank/DDBJ databases">
        <title>The Natural Products Discovery Center: Release of the First 8490 Sequenced Strains for Exploring Actinobacteria Biosynthetic Diversity.</title>
        <authorList>
            <person name="Kalkreuter E."/>
            <person name="Kautsar S.A."/>
            <person name="Yang D."/>
            <person name="Bader C.D."/>
            <person name="Teijaro C.N."/>
            <person name="Fluegel L."/>
            <person name="Davis C.M."/>
            <person name="Simpson J.R."/>
            <person name="Lauterbach L."/>
            <person name="Steele A.D."/>
            <person name="Gui C."/>
            <person name="Meng S."/>
            <person name="Li G."/>
            <person name="Viehrig K."/>
            <person name="Ye F."/>
            <person name="Su P."/>
            <person name="Kiefer A.F."/>
            <person name="Nichols A."/>
            <person name="Cepeda A.J."/>
            <person name="Yan W."/>
            <person name="Fan B."/>
            <person name="Jiang Y."/>
            <person name="Adhikari A."/>
            <person name="Zheng C.-J."/>
            <person name="Schuster L."/>
            <person name="Cowan T.M."/>
            <person name="Smanski M.J."/>
            <person name="Chevrette M.G."/>
            <person name="De Carvalho L.P.S."/>
            <person name="Shen B."/>
        </authorList>
    </citation>
    <scope>NUCLEOTIDE SEQUENCE [LARGE SCALE GENOMIC DNA]</scope>
    <source>
        <strain evidence="1 2">NPDC038104</strain>
    </source>
</reference>
<dbReference type="InterPro" id="IPR050275">
    <property type="entry name" value="PGM_Phosphatase"/>
</dbReference>
<gene>
    <name evidence="1" type="ORF">AB0E65_03165</name>
</gene>
<dbReference type="CDD" id="cd07067">
    <property type="entry name" value="HP_PGM_like"/>
    <property type="match status" value="1"/>
</dbReference>
<proteinExistence type="predicted"/>
<name>A0ABV2YBY1_9ACTN</name>
<dbReference type="Gene3D" id="3.40.50.1240">
    <property type="entry name" value="Phosphoglycerate mutase-like"/>
    <property type="match status" value="1"/>
</dbReference>
<keyword evidence="2" id="KW-1185">Reference proteome</keyword>
<dbReference type="PROSITE" id="PS00175">
    <property type="entry name" value="PG_MUTASE"/>
    <property type="match status" value="1"/>
</dbReference>
<dbReference type="InterPro" id="IPR001345">
    <property type="entry name" value="PG/BPGM_mutase_AS"/>
</dbReference>
<organism evidence="1 2">
    <name type="scientific">Streptomyces fragilis</name>
    <dbReference type="NCBI Taxonomy" id="67301"/>
    <lineage>
        <taxon>Bacteria</taxon>
        <taxon>Bacillati</taxon>
        <taxon>Actinomycetota</taxon>
        <taxon>Actinomycetes</taxon>
        <taxon>Kitasatosporales</taxon>
        <taxon>Streptomycetaceae</taxon>
        <taxon>Streptomyces</taxon>
    </lineage>
</organism>
<dbReference type="Pfam" id="PF00300">
    <property type="entry name" value="His_Phos_1"/>
    <property type="match status" value="1"/>
</dbReference>
<dbReference type="SMART" id="SM00855">
    <property type="entry name" value="PGAM"/>
    <property type="match status" value="1"/>
</dbReference>
<protein>
    <submittedName>
        <fullName evidence="1">Histidine phosphatase family protein</fullName>
        <ecNumber evidence="1">3.1.3.-</ecNumber>
    </submittedName>
</protein>
<dbReference type="PANTHER" id="PTHR48100:SF58">
    <property type="entry name" value="PE-PGRS FAMILY PROTEIN PE_PGRS11"/>
    <property type="match status" value="1"/>
</dbReference>
<evidence type="ECO:0000313" key="1">
    <source>
        <dbReference type="EMBL" id="MEU3553230.1"/>
    </source>
</evidence>
<dbReference type="InterPro" id="IPR029033">
    <property type="entry name" value="His_PPase_superfam"/>
</dbReference>
<dbReference type="InterPro" id="IPR013078">
    <property type="entry name" value="His_Pase_superF_clade-1"/>
</dbReference>
<accession>A0ABV2YBY1</accession>
<keyword evidence="1" id="KW-0378">Hydrolase</keyword>
<dbReference type="PANTHER" id="PTHR48100">
    <property type="entry name" value="BROAD-SPECIFICITY PHOSPHATASE YOR283W-RELATED"/>
    <property type="match status" value="1"/>
</dbReference>
<sequence>MRLLLIRHGQIPSNAHDVLDTRVPGPALTELGERQARALPDALRGEDIGALFASTLLRTQQTARPLARKLGLEVRVRDGLREITAGELEGEPGYGERGLRYMEIAFSWAAGQVGRRMPGGENGVEMLGRYDAVVEEAAALGAGTVALVSHGAAIRTWTAARAADVDVEFAASHPLDNTGVVILEGSPEGGWEALSWAGAVVSTPGPDSGSGPTGRPVE</sequence>
<dbReference type="Proteomes" id="UP001550850">
    <property type="component" value="Unassembled WGS sequence"/>
</dbReference>
<evidence type="ECO:0000313" key="2">
    <source>
        <dbReference type="Proteomes" id="UP001550850"/>
    </source>
</evidence>
<dbReference type="GO" id="GO:0016787">
    <property type="term" value="F:hydrolase activity"/>
    <property type="evidence" value="ECO:0007669"/>
    <property type="project" value="UniProtKB-KW"/>
</dbReference>
<dbReference type="SUPFAM" id="SSF53254">
    <property type="entry name" value="Phosphoglycerate mutase-like"/>
    <property type="match status" value="1"/>
</dbReference>
<dbReference type="EMBL" id="JBEZUR010000003">
    <property type="protein sequence ID" value="MEU3553230.1"/>
    <property type="molecule type" value="Genomic_DNA"/>
</dbReference>